<gene>
    <name evidence="1" type="ORF">BMBtpLA3_7</name>
</gene>
<proteinExistence type="predicted"/>
<protein>
    <submittedName>
        <fullName evidence="1">Uncharacterized protein</fullName>
    </submittedName>
</protein>
<evidence type="ECO:0000313" key="2">
    <source>
        <dbReference type="Proteomes" id="UP000226338"/>
    </source>
</evidence>
<accession>A0A1B1P7F7</accession>
<evidence type="ECO:0000313" key="1">
    <source>
        <dbReference type="EMBL" id="ANT40042.1"/>
    </source>
</evidence>
<name>A0A1B1P7F7_9CAUD</name>
<sequence length="67" mass="7909">MTYLEAVKEDRQQCMDGLKELVALPKLETRYTNLASIAINKEIKWLMACIHDMNKKIKLEEKKNDRN</sequence>
<dbReference type="EMBL" id="KX190834">
    <property type="protein sequence ID" value="ANT40042.1"/>
    <property type="molecule type" value="Genomic_DNA"/>
</dbReference>
<dbReference type="Proteomes" id="UP000226338">
    <property type="component" value="Segment"/>
</dbReference>
<reference evidence="1 2" key="1">
    <citation type="submission" date="2016-05" db="EMBL/GenBank/DDBJ databases">
        <title>Undiscovered low abundance phages are ubiquitous in bacterial genomes.</title>
        <authorList>
            <person name="Dong Z."/>
            <person name="Liu H."/>
            <person name="Zheng J."/>
            <person name="Peng D."/>
        </authorList>
    </citation>
    <scope>NUCLEOTIDE SEQUENCE [LARGE SCALE GENOMIC DNA]</scope>
</reference>
<organism evidence="1 2">
    <name type="scientific">Bacillus phage BMBtpLA3</name>
    <dbReference type="NCBI Taxonomy" id="1868824"/>
    <lineage>
        <taxon>Viruses</taxon>
        <taxon>Duplodnaviria</taxon>
        <taxon>Heunggongvirae</taxon>
        <taxon>Uroviricota</taxon>
        <taxon>Caudoviricetes</taxon>
        <taxon>Lwoffvirus</taxon>
        <taxon>Lwoffvirus TP21</taxon>
    </lineage>
</organism>